<evidence type="ECO:0000313" key="3">
    <source>
        <dbReference type="EMBL" id="PEH87612.1"/>
    </source>
</evidence>
<dbReference type="STRING" id="1219032.GCA_001515545_02378"/>
<dbReference type="OrthoDB" id="8521382at2"/>
<dbReference type="NCBIfam" id="TIGR02099">
    <property type="entry name" value="YhdP family protein"/>
    <property type="match status" value="1"/>
</dbReference>
<evidence type="ECO:0000259" key="2">
    <source>
        <dbReference type="Pfam" id="PF13116"/>
    </source>
</evidence>
<dbReference type="InterPro" id="IPR025263">
    <property type="entry name" value="YhdP_central"/>
</dbReference>
<dbReference type="GeneID" id="80803593"/>
<sequence>MIDPKPHPSRLLHRAAVVARWALAGLLAFWLLLAATAGVLHGFIVPRIGDYRGKLEQLAAQALGVPVRIGAVTAYSDGLVPSLELKDVELQDAQGRPALQLPQVVVAVSARSLWRRGVEQIVVESPQLDVRRRADGRWEVAGLLQQDDATPDSSPLEWVLDQPEIAIRNGVLRWNDALRNTPEQQLEGVNLVLRNGHWQHALRMDARLPLAQGGGALQVMGNFKEPVLAVSGRPWERWQGQWFAQGALQQVPHLPWPAEWGVDQVQARGDFRAWADVRKGALAGVTADLRLPQARVDWRNGQPALDLQQVAGRLDLQALDGGWQARGTGWTFTLADGAHWPASDVTLRWPQAGSDTPHALEASYLDLALARAVAQRLPLPEDAQAQLARWELQGRAEKLQLRWQPAMAGHPLRYRAQGQLQGVSLRDLQADSHTPGLHNANLRFTFDQQGGSADVEMRQGALEFPGIFEEPRIPVDRLQASLRWSQDAHGRWSVQVPQAQFANADAQGQLQLRWQMGADAARRLPGDLELEGVLSRANGARVHRYLPLEVPQDARHYVRDSVRSGSASNVRFKVAGPLEQFPFDTHGSKGVFHIVAPVRDVVYDYVPPRLRAEGEAPWPLITQLAGELVFDRAGMQVRNAQGWFGEHSKVPLEAIQAAIPDLSTPVLDVSGHGKAALPAWLDVVARSPLAGITEHALDRAAAAGPATLKLALHLPIEQLEHARVTGTVGLQGNRLRLRPDVPELQEARGMVHFSEKGFTLQSVQAQSLGGNVSLAGGLQVGKGAPALDIRARGRATAEGLRSDAFLAPVADLARHATGATEYEVQVGLQRELPQIVVRSSLQGMALNLPAPLGKAAEVAAPLQVAQRLTPAAAGDSKSPLQDMLQIHVQDRASLTYVYDQTGPQARVTGGWIQLGRDIGPAGAWPAGWNGGPGVQAQAQLDTLDIDAWRALATPAAEAGRVAPAAAPVPADVLPYLPQRLGLRVDQLHLHGRVLYDVVAGLTQSDAVWRGNIQARQLGGYVEYHPPGKTHPQGLVFARLSHLLLPEGAADQADSLLQSQPQQMPALDISVKEFALAGRALGSLAVQAQNQRRDGQPQWVLDRFDVSLPEATLTAQGTWGGPDALRRRTQLRFTLALKDSGALLERFAMPGVVRGGKGSLEGELGWRGAPIAPDWHSMAGKLHLDVGQGQFLKAEPGLAKLLSVLSLQSLPRRIGLDFRDVFSSGFAFDFVRGDVTVAQGVARTNNLQMKGVNAAVLMEGQANLADETQQLRVVVVPEINAMTASLVATAINPVIGLGSFLAQAVLRGPLVAVATREFDITGSWSEPEVRAVPRRTAPPTAGGTVPPAAAGAPSTKEPQP</sequence>
<dbReference type="PANTHER" id="PTHR38690:SF1">
    <property type="entry name" value="PROTEASE"/>
    <property type="match status" value="1"/>
</dbReference>
<protein>
    <submittedName>
        <fullName evidence="3">TIGR02099 family protein</fullName>
    </submittedName>
</protein>
<feature type="domain" description="YhdP central" evidence="2">
    <location>
        <begin position="20"/>
        <end position="1328"/>
    </location>
</feature>
<evidence type="ECO:0000256" key="1">
    <source>
        <dbReference type="SAM" id="MobiDB-lite"/>
    </source>
</evidence>
<organism evidence="3 4">
    <name type="scientific">Comamonas terrigena</name>
    <dbReference type="NCBI Taxonomy" id="32013"/>
    <lineage>
        <taxon>Bacteria</taxon>
        <taxon>Pseudomonadati</taxon>
        <taxon>Pseudomonadota</taxon>
        <taxon>Betaproteobacteria</taxon>
        <taxon>Burkholderiales</taxon>
        <taxon>Comamonadaceae</taxon>
        <taxon>Comamonas</taxon>
    </lineage>
</organism>
<keyword evidence="4" id="KW-1185">Reference proteome</keyword>
<reference evidence="4" key="1">
    <citation type="submission" date="2017-09" db="EMBL/GenBank/DDBJ databases">
        <title>FDA dAtabase for Regulatory Grade micrObial Sequences (FDA-ARGOS): Supporting development and validation of Infectious Disease Dx tests.</title>
        <authorList>
            <person name="Minogue T."/>
            <person name="Wolcott M."/>
            <person name="Wasieloski L."/>
            <person name="Aguilar W."/>
            <person name="Moore D."/>
            <person name="Tallon L."/>
            <person name="Sadzewicz L."/>
            <person name="Ott S."/>
            <person name="Zhao X."/>
            <person name="Nagaraj S."/>
            <person name="Vavikolanu K."/>
            <person name="Aluvathingal J."/>
            <person name="Nadendla S."/>
            <person name="Sichtig H."/>
        </authorList>
    </citation>
    <scope>NUCLEOTIDE SEQUENCE [LARGE SCALE GENOMIC DNA]</scope>
    <source>
        <strain evidence="4">FDAARGOS_394</strain>
    </source>
</reference>
<dbReference type="EMBL" id="PDEA01000001">
    <property type="protein sequence ID" value="PEH87612.1"/>
    <property type="molecule type" value="Genomic_DNA"/>
</dbReference>
<dbReference type="Pfam" id="PF13116">
    <property type="entry name" value="YhdP"/>
    <property type="match status" value="1"/>
</dbReference>
<feature type="compositionally biased region" description="Low complexity" evidence="1">
    <location>
        <begin position="1336"/>
        <end position="1352"/>
    </location>
</feature>
<dbReference type="RefSeq" id="WP_066538147.1">
    <property type="nucleotide sequence ID" value="NZ_PDEA01000001.1"/>
</dbReference>
<feature type="region of interest" description="Disordered" evidence="1">
    <location>
        <begin position="1324"/>
        <end position="1359"/>
    </location>
</feature>
<dbReference type="PANTHER" id="PTHR38690">
    <property type="entry name" value="PROTEASE-RELATED"/>
    <property type="match status" value="1"/>
</dbReference>
<dbReference type="InterPro" id="IPR011836">
    <property type="entry name" value="YhdP"/>
</dbReference>
<dbReference type="Proteomes" id="UP000220246">
    <property type="component" value="Unassembled WGS sequence"/>
</dbReference>
<accession>A0A2A7UQR9</accession>
<name>A0A2A7UQR9_COMTR</name>
<evidence type="ECO:0000313" key="4">
    <source>
        <dbReference type="Proteomes" id="UP000220246"/>
    </source>
</evidence>
<proteinExistence type="predicted"/>
<gene>
    <name evidence="3" type="ORF">CRM82_02420</name>
</gene>
<comment type="caution">
    <text evidence="3">The sequence shown here is derived from an EMBL/GenBank/DDBJ whole genome shotgun (WGS) entry which is preliminary data.</text>
</comment>